<reference evidence="8" key="1">
    <citation type="submission" date="2023-07" db="EMBL/GenBank/DDBJ databases">
        <authorList>
            <consortium name="AG Swart"/>
            <person name="Singh M."/>
            <person name="Singh A."/>
            <person name="Seah K."/>
            <person name="Emmerich C."/>
        </authorList>
    </citation>
    <scope>NUCLEOTIDE SEQUENCE</scope>
    <source>
        <strain evidence="8">DP1</strain>
    </source>
</reference>
<evidence type="ECO:0000256" key="6">
    <source>
        <dbReference type="ARBA" id="ARBA00023242"/>
    </source>
</evidence>
<keyword evidence="5 7" id="KW-0906">Nuclear pore complex</keyword>
<comment type="subunit">
    <text evidence="7">Part of the nuclear pore complex (NPC).</text>
</comment>
<keyword evidence="6 7" id="KW-0539">Nucleus</keyword>
<comment type="similarity">
    <text evidence="7">Belongs to the nucleoporin Nup84/Nup107 family.</text>
</comment>
<dbReference type="AlphaFoldDB" id="A0AAD1Y6P5"/>
<dbReference type="PANTHER" id="PTHR13003">
    <property type="entry name" value="NUP107-RELATED"/>
    <property type="match status" value="1"/>
</dbReference>
<evidence type="ECO:0000313" key="9">
    <source>
        <dbReference type="Proteomes" id="UP001295684"/>
    </source>
</evidence>
<evidence type="ECO:0000313" key="8">
    <source>
        <dbReference type="EMBL" id="CAI2386128.1"/>
    </source>
</evidence>
<evidence type="ECO:0000256" key="2">
    <source>
        <dbReference type="ARBA" id="ARBA00022816"/>
    </source>
</evidence>
<sequence>MERESLYKQAYFECLRSYSEKGADERLDKSYKFNFGPSFEFDRNSQWKNEKAKFCIQGSNPVKMIRNLEKELNRLTVEGYDAISKLDYNADHENSSVQEAIKFENISWKLFTECVSADYIHFENIKRDTIPEDQRTPMTLLSDIIKSDHEILSVYYILKWLEKIYSWDMRMPSKLAERDIEKLGLIEDDNLCLKEDIAKFMFNNLRSGRLGQIKDRLPTLVKAWKTSMLQGDMPSLGEVIDPIGCNEGDFRDPLLEKKNHNDGRDCNFSTADYFNHIKICKMKIEFYGRESTESKYKRALYGSFCGDTSSMLRVSNNWDDYLWSYMKTVFFFNVTEKYIQEEEEYLEMYNMTHGDFHCSEEKFKAEFQNWPFPETCPIDFDGILDKSIKDVPKSFISFSSREGNPFLQVLTLLLQIQLKSSKVSDENENRWNILVDKIYDLNQLRNFAHEDLIFLRFSSHLLIMLYILQRIDNNRVERYNDVLFKFINSEEEIDSPMHTFYLNFIIGDDKKVEYYSEQVYSITDKVIQDRILENIDTFLPALKDDFKDTIKSMIVGGIKPKSSGAVNIQQVIKKLNWLFYQDNYLEFYKTVVEVARKYFLNISAEFGYHNYIETLYDELKANLDFCEQNDERFSQDGFYSCLVAERKKHCLLVQLICESHLLKNPSINEQAGRTRRNRILNNIDKVLKDASQGTVLFDYPLETENDQEIKMAHEALKNKLIAPLLLLKIDLLMDTEKFEECLRIMEYILDTSGSKDMQVDSVFGAPAREGHPGELSLRKYLELSVVAKIDSKISDAMMRSPEVVEYLLSN</sequence>
<proteinExistence type="inferred from homology"/>
<accession>A0AAD1Y6P5</accession>
<dbReference type="GO" id="GO:0006606">
    <property type="term" value="P:protein import into nucleus"/>
    <property type="evidence" value="ECO:0007669"/>
    <property type="project" value="TreeGrafter"/>
</dbReference>
<dbReference type="GO" id="GO:0000973">
    <property type="term" value="P:post-transcriptional tethering of RNA polymerase II gene DNA at nuclear periphery"/>
    <property type="evidence" value="ECO:0007669"/>
    <property type="project" value="TreeGrafter"/>
</dbReference>
<evidence type="ECO:0000256" key="5">
    <source>
        <dbReference type="ARBA" id="ARBA00023132"/>
    </source>
</evidence>
<keyword evidence="2" id="KW-0509">mRNA transport</keyword>
<keyword evidence="4 7" id="KW-0811">Translocation</keyword>
<dbReference type="InterPro" id="IPR007252">
    <property type="entry name" value="Nup84/Nup107"/>
</dbReference>
<evidence type="ECO:0000256" key="3">
    <source>
        <dbReference type="ARBA" id="ARBA00022927"/>
    </source>
</evidence>
<dbReference type="GO" id="GO:0017056">
    <property type="term" value="F:structural constituent of nuclear pore"/>
    <property type="evidence" value="ECO:0007669"/>
    <property type="project" value="UniProtKB-UniRule"/>
</dbReference>
<keyword evidence="7" id="KW-0472">Membrane</keyword>
<organism evidence="8 9">
    <name type="scientific">Euplotes crassus</name>
    <dbReference type="NCBI Taxonomy" id="5936"/>
    <lineage>
        <taxon>Eukaryota</taxon>
        <taxon>Sar</taxon>
        <taxon>Alveolata</taxon>
        <taxon>Ciliophora</taxon>
        <taxon>Intramacronucleata</taxon>
        <taxon>Spirotrichea</taxon>
        <taxon>Hypotrichia</taxon>
        <taxon>Euplotida</taxon>
        <taxon>Euplotidae</taxon>
        <taxon>Moneuplotes</taxon>
    </lineage>
</organism>
<comment type="caution">
    <text evidence="8">The sequence shown here is derived from an EMBL/GenBank/DDBJ whole genome shotgun (WGS) entry which is preliminary data.</text>
</comment>
<comment type="function">
    <text evidence="7">Functions as a component of the nuclear pore complex (NPC).</text>
</comment>
<dbReference type="PANTHER" id="PTHR13003:SF2">
    <property type="entry name" value="NUCLEAR PORE COMPLEX PROTEIN NUP107"/>
    <property type="match status" value="1"/>
</dbReference>
<evidence type="ECO:0000256" key="7">
    <source>
        <dbReference type="RuleBase" id="RU365072"/>
    </source>
</evidence>
<keyword evidence="1 7" id="KW-0813">Transport</keyword>
<dbReference type="Proteomes" id="UP001295684">
    <property type="component" value="Unassembled WGS sequence"/>
</dbReference>
<keyword evidence="3" id="KW-0653">Protein transport</keyword>
<dbReference type="Pfam" id="PF04121">
    <property type="entry name" value="Nup84_Nup100"/>
    <property type="match status" value="1"/>
</dbReference>
<dbReference type="GO" id="GO:0031080">
    <property type="term" value="C:nuclear pore outer ring"/>
    <property type="evidence" value="ECO:0007669"/>
    <property type="project" value="TreeGrafter"/>
</dbReference>
<name>A0AAD1Y6P5_EUPCR</name>
<dbReference type="GO" id="GO:0031965">
    <property type="term" value="C:nuclear membrane"/>
    <property type="evidence" value="ECO:0007669"/>
    <property type="project" value="UniProtKB-SubCell"/>
</dbReference>
<protein>
    <recommendedName>
        <fullName evidence="7">Nuclear pore complex protein</fullName>
    </recommendedName>
</protein>
<dbReference type="GO" id="GO:0006406">
    <property type="term" value="P:mRNA export from nucleus"/>
    <property type="evidence" value="ECO:0007669"/>
    <property type="project" value="TreeGrafter"/>
</dbReference>
<dbReference type="EMBL" id="CAMPGE010028617">
    <property type="protein sequence ID" value="CAI2386128.1"/>
    <property type="molecule type" value="Genomic_DNA"/>
</dbReference>
<keyword evidence="9" id="KW-1185">Reference proteome</keyword>
<evidence type="ECO:0000256" key="1">
    <source>
        <dbReference type="ARBA" id="ARBA00022448"/>
    </source>
</evidence>
<gene>
    <name evidence="8" type="ORF">ECRASSUSDP1_LOCUS27731</name>
</gene>
<evidence type="ECO:0000256" key="4">
    <source>
        <dbReference type="ARBA" id="ARBA00023010"/>
    </source>
</evidence>
<comment type="subcellular location">
    <subcellularLocation>
        <location evidence="7">Nucleus</location>
        <location evidence="7">Nuclear pore complex</location>
    </subcellularLocation>
    <subcellularLocation>
        <location evidence="7">Nucleus membrane</location>
    </subcellularLocation>
</comment>